<evidence type="ECO:0000313" key="2">
    <source>
        <dbReference type="Proteomes" id="UP000031135"/>
    </source>
</evidence>
<name>A0A0A8HBB9_9BACT</name>
<proteinExistence type="predicted"/>
<dbReference type="HOGENOM" id="CLU_201633_0_0_7"/>
<dbReference type="Proteomes" id="UP000031135">
    <property type="component" value="Chromosome"/>
</dbReference>
<dbReference type="RefSeq" id="WP_039664450.1">
    <property type="nucleotide sequence ID" value="NZ_CP007772.1"/>
</dbReference>
<dbReference type="EMBL" id="CP007772">
    <property type="protein sequence ID" value="AJC91277.1"/>
    <property type="molecule type" value="Genomic_DNA"/>
</dbReference>
<dbReference type="KEGG" id="csm:CSUB8521_1454"/>
<accession>A0A0A8HBB9</accession>
<sequence>MHDDYQDIIDMKYQKSKQFPPMPREKRAAQFAPFSVLNGFSKAILKTQKDMEETLEKSKYQEES</sequence>
<evidence type="ECO:0000313" key="1">
    <source>
        <dbReference type="EMBL" id="AJC91277.1"/>
    </source>
</evidence>
<gene>
    <name evidence="1" type="ORF">CSUB8521_1454</name>
</gene>
<reference evidence="1 2" key="1">
    <citation type="journal article" date="2014" name="Genome Biol. Evol.">
        <title>Comparative Genomics of the Campylobacter lari Group.</title>
        <authorList>
            <person name="Miller W.G."/>
            <person name="Yee E."/>
            <person name="Chapman M.H."/>
            <person name="Smith T.P."/>
            <person name="Bono J.L."/>
            <person name="Huynh S."/>
            <person name="Parker C.T."/>
            <person name="Vandamme P."/>
            <person name="Luong K."/>
            <person name="Korlach J."/>
        </authorList>
    </citation>
    <scope>NUCLEOTIDE SEQUENCE [LARGE SCALE GENOMIC DNA]</scope>
    <source>
        <strain evidence="1 2">LMG 24374</strain>
    </source>
</reference>
<dbReference type="OrthoDB" id="361760at2"/>
<dbReference type="AlphaFoldDB" id="A0A0A8HBB9"/>
<organism evidence="1 2">
    <name type="scientific">Campylobacter subantarcticus LMG 24374</name>
    <dbReference type="NCBI Taxonomy" id="1388751"/>
    <lineage>
        <taxon>Bacteria</taxon>
        <taxon>Pseudomonadati</taxon>
        <taxon>Campylobacterota</taxon>
        <taxon>Epsilonproteobacteria</taxon>
        <taxon>Campylobacterales</taxon>
        <taxon>Campylobacteraceae</taxon>
        <taxon>Campylobacter</taxon>
    </lineage>
</organism>
<protein>
    <submittedName>
        <fullName evidence="1">Uncharacterized protein</fullName>
    </submittedName>
</protein>